<evidence type="ECO:0000313" key="2">
    <source>
        <dbReference type="EMBL" id="KAG5671303.1"/>
    </source>
</evidence>
<organism evidence="2 3">
    <name type="scientific">Polypedilum vanderplanki</name>
    <name type="common">Sleeping chironomid midge</name>
    <dbReference type="NCBI Taxonomy" id="319348"/>
    <lineage>
        <taxon>Eukaryota</taxon>
        <taxon>Metazoa</taxon>
        <taxon>Ecdysozoa</taxon>
        <taxon>Arthropoda</taxon>
        <taxon>Hexapoda</taxon>
        <taxon>Insecta</taxon>
        <taxon>Pterygota</taxon>
        <taxon>Neoptera</taxon>
        <taxon>Endopterygota</taxon>
        <taxon>Diptera</taxon>
        <taxon>Nematocera</taxon>
        <taxon>Chironomoidea</taxon>
        <taxon>Chironomidae</taxon>
        <taxon>Chironominae</taxon>
        <taxon>Polypedilum</taxon>
        <taxon>Polypedilum</taxon>
    </lineage>
</organism>
<evidence type="ECO:0000256" key="1">
    <source>
        <dbReference type="SAM" id="Phobius"/>
    </source>
</evidence>
<reference evidence="2" key="1">
    <citation type="submission" date="2021-03" db="EMBL/GenBank/DDBJ databases">
        <title>Chromosome level genome of the anhydrobiotic midge Polypedilum vanderplanki.</title>
        <authorList>
            <person name="Yoshida Y."/>
            <person name="Kikawada T."/>
            <person name="Gusev O."/>
        </authorList>
    </citation>
    <scope>NUCLEOTIDE SEQUENCE</scope>
    <source>
        <strain evidence="2">NIAS01</strain>
        <tissue evidence="2">Whole body or cell culture</tissue>
    </source>
</reference>
<dbReference type="EMBL" id="JADBJN010000003">
    <property type="protein sequence ID" value="KAG5671303.1"/>
    <property type="molecule type" value="Genomic_DNA"/>
</dbReference>
<feature type="transmembrane region" description="Helical" evidence="1">
    <location>
        <begin position="165"/>
        <end position="184"/>
    </location>
</feature>
<keyword evidence="1" id="KW-0472">Membrane</keyword>
<dbReference type="Proteomes" id="UP001107558">
    <property type="component" value="Chromosome 3"/>
</dbReference>
<dbReference type="OrthoDB" id="7375975at2759"/>
<evidence type="ECO:0000313" key="3">
    <source>
        <dbReference type="Proteomes" id="UP001107558"/>
    </source>
</evidence>
<accession>A0A9J6BNM7</accession>
<dbReference type="PANTHER" id="PTHR21261:SF5">
    <property type="entry name" value="BEATEN PATH VA, ISOFORM A-RELATED"/>
    <property type="match status" value="1"/>
</dbReference>
<dbReference type="PANTHER" id="PTHR21261">
    <property type="entry name" value="BEAT PROTEIN"/>
    <property type="match status" value="1"/>
</dbReference>
<keyword evidence="1" id="KW-0812">Transmembrane</keyword>
<name>A0A9J6BNM7_POLVA</name>
<gene>
    <name evidence="2" type="ORF">PVAND_001508</name>
</gene>
<feature type="transmembrane region" description="Helical" evidence="1">
    <location>
        <begin position="325"/>
        <end position="343"/>
    </location>
</feature>
<sequence length="353" mass="41408">MFEFMTTDMRKPLPESIDDFNKMNYTIVLLENLRQYKNEELLERNDINILIANVTHFSKLYEEALEEKTSTKYAFLVSEEAHNVLNATLQKSLPMMQNDRFDKMMEIIVPKSSILFQHLDDLIIWLIPSGILEFLENVRRWYQYRPLEEDIKDPRRILSISDLEFGFVIFFGFLFLAIVVFISLPQHNPKIEGIEQNYYEGDFLFGNCTSDFSYPPPIMSWYINDQKADANLLQPFQESTLDAYGFKLYQRSLEIRFRIDKRGSPFIADGKVHMRCVAQIRQLPSQIRESHHNFFVSSWDDLRNQKLINWKSNSAPKQAVAASNYFPLLFITAALVVIVYLASNEQSFVLNES</sequence>
<proteinExistence type="predicted"/>
<protein>
    <submittedName>
        <fullName evidence="2">Uncharacterized protein</fullName>
    </submittedName>
</protein>
<comment type="caution">
    <text evidence="2">The sequence shown here is derived from an EMBL/GenBank/DDBJ whole genome shotgun (WGS) entry which is preliminary data.</text>
</comment>
<keyword evidence="1" id="KW-1133">Transmembrane helix</keyword>
<dbReference type="AlphaFoldDB" id="A0A9J6BNM7"/>
<keyword evidence="3" id="KW-1185">Reference proteome</keyword>